<name>A0A382ILR4_9ZZZZ</name>
<evidence type="ECO:0000313" key="1">
    <source>
        <dbReference type="EMBL" id="SVB99611.1"/>
    </source>
</evidence>
<gene>
    <name evidence="1" type="ORF">METZ01_LOCUS252465</name>
</gene>
<dbReference type="EMBL" id="UINC01067697">
    <property type="protein sequence ID" value="SVB99611.1"/>
    <property type="molecule type" value="Genomic_DNA"/>
</dbReference>
<protein>
    <submittedName>
        <fullName evidence="1">Uncharacterized protein</fullName>
    </submittedName>
</protein>
<dbReference type="AlphaFoldDB" id="A0A382ILR4"/>
<accession>A0A382ILR4</accession>
<sequence length="33" mass="3811">MIEIKKLNQYYGESHTLRDLNLSIIEGDCVAIM</sequence>
<organism evidence="1">
    <name type="scientific">marine metagenome</name>
    <dbReference type="NCBI Taxonomy" id="408172"/>
    <lineage>
        <taxon>unclassified sequences</taxon>
        <taxon>metagenomes</taxon>
        <taxon>ecological metagenomes</taxon>
    </lineage>
</organism>
<reference evidence="1" key="1">
    <citation type="submission" date="2018-05" db="EMBL/GenBank/DDBJ databases">
        <authorList>
            <person name="Lanie J.A."/>
            <person name="Ng W.-L."/>
            <person name="Kazmierczak K.M."/>
            <person name="Andrzejewski T.M."/>
            <person name="Davidsen T.M."/>
            <person name="Wayne K.J."/>
            <person name="Tettelin H."/>
            <person name="Glass J.I."/>
            <person name="Rusch D."/>
            <person name="Podicherti R."/>
            <person name="Tsui H.-C.T."/>
            <person name="Winkler M.E."/>
        </authorList>
    </citation>
    <scope>NUCLEOTIDE SEQUENCE</scope>
</reference>
<proteinExistence type="predicted"/>
<feature type="non-terminal residue" evidence="1">
    <location>
        <position position="33"/>
    </location>
</feature>